<dbReference type="PANTHER" id="PTHR11545">
    <property type="entry name" value="RIBOSOMAL PROTEIN L13"/>
    <property type="match status" value="1"/>
</dbReference>
<dbReference type="Gene3D" id="3.90.1180.10">
    <property type="entry name" value="Ribosomal protein L13"/>
    <property type="match status" value="1"/>
</dbReference>
<evidence type="ECO:0000313" key="6">
    <source>
        <dbReference type="EMBL" id="CEP77478.1"/>
    </source>
</evidence>
<dbReference type="PATRIC" id="fig|1006576.9.peg.142"/>
<dbReference type="FunFam" id="3.90.1180.10:FF:000001">
    <property type="entry name" value="50S ribosomal protein L13"/>
    <property type="match status" value="1"/>
</dbReference>
<dbReference type="GO" id="GO:0017148">
    <property type="term" value="P:negative regulation of translation"/>
    <property type="evidence" value="ECO:0007669"/>
    <property type="project" value="TreeGrafter"/>
</dbReference>
<dbReference type="Proteomes" id="UP000032809">
    <property type="component" value="Chromosome I"/>
</dbReference>
<sequence>MNSKLVQPSYSAKKGEITREWYIVDAEGQTLGRLASKVAKILQGKHKPIYTPHIDTGDFVIIINAEKINVTGDKANTKVYRNHSGYPGGLKEISYKRLLEKQPEQIIKYAIKGMMPKTILGKQMLKKLKVYAGPNHPHQAQKPKEIDLEKI</sequence>
<protein>
    <recommendedName>
        <fullName evidence="4 5">Large ribosomal subunit protein uL13</fullName>
    </recommendedName>
</protein>
<dbReference type="InterPro" id="IPR005823">
    <property type="entry name" value="Ribosomal_uL13_bac-type"/>
</dbReference>
<comment type="function">
    <text evidence="5">This protein is one of the early assembly proteins of the 50S ribosomal subunit, although it is not seen to bind rRNA by itself. It is important during the early stages of 50S assembly.</text>
</comment>
<dbReference type="EMBL" id="LN824141">
    <property type="protein sequence ID" value="CEP77478.1"/>
    <property type="molecule type" value="Genomic_DNA"/>
</dbReference>
<evidence type="ECO:0000256" key="5">
    <source>
        <dbReference type="HAMAP-Rule" id="MF_01366"/>
    </source>
</evidence>
<dbReference type="GO" id="GO:0006412">
    <property type="term" value="P:translation"/>
    <property type="evidence" value="ECO:0007669"/>
    <property type="project" value="UniProtKB-UniRule"/>
</dbReference>
<dbReference type="CDD" id="cd00392">
    <property type="entry name" value="Ribosomal_L13"/>
    <property type="match status" value="1"/>
</dbReference>
<dbReference type="GO" id="GO:0003729">
    <property type="term" value="F:mRNA binding"/>
    <property type="evidence" value="ECO:0007669"/>
    <property type="project" value="UniProtKB-ARBA"/>
</dbReference>
<evidence type="ECO:0000313" key="7">
    <source>
        <dbReference type="Proteomes" id="UP000032809"/>
    </source>
</evidence>
<evidence type="ECO:0000256" key="1">
    <source>
        <dbReference type="ARBA" id="ARBA00006227"/>
    </source>
</evidence>
<dbReference type="InterPro" id="IPR005822">
    <property type="entry name" value="Ribosomal_uL13"/>
</dbReference>
<dbReference type="KEGG" id="dtn:DTL3_0147"/>
<organism evidence="6 7">
    <name type="scientific">Defluviitoga tunisiensis</name>
    <dbReference type="NCBI Taxonomy" id="1006576"/>
    <lineage>
        <taxon>Bacteria</taxon>
        <taxon>Thermotogati</taxon>
        <taxon>Thermotogota</taxon>
        <taxon>Thermotogae</taxon>
        <taxon>Petrotogales</taxon>
        <taxon>Petrotogaceae</taxon>
        <taxon>Defluviitoga</taxon>
    </lineage>
</organism>
<proteinExistence type="inferred from homology"/>
<gene>
    <name evidence="5 6" type="primary">rplM</name>
    <name evidence="6" type="ORF">DTL3_0147</name>
</gene>
<keyword evidence="7" id="KW-1185">Reference proteome</keyword>
<comment type="similarity">
    <text evidence="1 5">Belongs to the universal ribosomal protein uL13 family.</text>
</comment>
<reference evidence="7" key="1">
    <citation type="submission" date="2014-11" db="EMBL/GenBank/DDBJ databases">
        <authorList>
            <person name="Wibberg D."/>
        </authorList>
    </citation>
    <scope>NUCLEOTIDE SEQUENCE [LARGE SCALE GENOMIC DNA]</scope>
    <source>
        <strain evidence="7">L3</strain>
    </source>
</reference>
<evidence type="ECO:0000256" key="4">
    <source>
        <dbReference type="ARBA" id="ARBA00035201"/>
    </source>
</evidence>
<dbReference type="OrthoDB" id="9801330at2"/>
<dbReference type="NCBIfam" id="TIGR01066">
    <property type="entry name" value="rplM_bact"/>
    <property type="match status" value="1"/>
</dbReference>
<comment type="subunit">
    <text evidence="5">Part of the 50S ribosomal subunit.</text>
</comment>
<dbReference type="AlphaFoldDB" id="A0A0C7NVI5"/>
<keyword evidence="3 5" id="KW-0687">Ribonucleoprotein</keyword>
<dbReference type="STRING" id="1006576.DTL3_0147"/>
<keyword evidence="2 5" id="KW-0689">Ribosomal protein</keyword>
<accession>A0A0C7NVI5</accession>
<evidence type="ECO:0000256" key="2">
    <source>
        <dbReference type="ARBA" id="ARBA00022980"/>
    </source>
</evidence>
<dbReference type="HAMAP" id="MF_01366">
    <property type="entry name" value="Ribosomal_uL13"/>
    <property type="match status" value="1"/>
</dbReference>
<dbReference type="InterPro" id="IPR036899">
    <property type="entry name" value="Ribosomal_uL13_sf"/>
</dbReference>
<dbReference type="HOGENOM" id="CLU_082184_2_2_0"/>
<dbReference type="Pfam" id="PF00572">
    <property type="entry name" value="Ribosomal_L13"/>
    <property type="match status" value="1"/>
</dbReference>
<dbReference type="GO" id="GO:0022625">
    <property type="term" value="C:cytosolic large ribosomal subunit"/>
    <property type="evidence" value="ECO:0007669"/>
    <property type="project" value="TreeGrafter"/>
</dbReference>
<evidence type="ECO:0000256" key="3">
    <source>
        <dbReference type="ARBA" id="ARBA00023274"/>
    </source>
</evidence>
<dbReference type="PANTHER" id="PTHR11545:SF2">
    <property type="entry name" value="LARGE RIBOSOMAL SUBUNIT PROTEIN UL13M"/>
    <property type="match status" value="1"/>
</dbReference>
<name>A0A0C7NVI5_DEFTU</name>
<dbReference type="PIRSF" id="PIRSF002181">
    <property type="entry name" value="Ribosomal_L13"/>
    <property type="match status" value="1"/>
</dbReference>
<dbReference type="SUPFAM" id="SSF52161">
    <property type="entry name" value="Ribosomal protein L13"/>
    <property type="match status" value="1"/>
</dbReference>
<dbReference type="RefSeq" id="WP_045087095.1">
    <property type="nucleotide sequence ID" value="NZ_LN824141.1"/>
</dbReference>
<dbReference type="GO" id="GO:0003735">
    <property type="term" value="F:structural constituent of ribosome"/>
    <property type="evidence" value="ECO:0007669"/>
    <property type="project" value="InterPro"/>
</dbReference>